<dbReference type="InterPro" id="IPR000572">
    <property type="entry name" value="OxRdtase_Mopterin-bd_dom"/>
</dbReference>
<sequence length="552" mass="57782">MTRNPGAPNRGATPDRWSTGRPAGTHREQAESGPDQPAPDQSAPNWWAAAAGAAAALLGTAAGELAAAFLSPSVSPLTAVGSAVIDVLPPMVKDAAIAVFGTADKAAFFVAMTLVIAALGGLAGVLEVRRRYAGSAVILAFAAAGTVAVLASPQAEQLALAAPVVAGVVALAMLQVLVRRCVQAAAAPARPAVPAQDPARRTFLLWLGGTAAAAALTAVVATSIRSAQQGAARLRQAFKLPAPADPAEPIPAGATLPVAGLTPLVTPNPDFYRIDTALAVPVVNVDQWRLRVTGMVEQEVELDFDELAGQELTERYITLCCVSNPVGGDLIGNAKWLGWPVRNLLARARPQAGADMVLSRSVDGWTASTPLEVLTDERDALLAIGMNGEPLPLEHGFPVRLVVPGLFGYVSATKWVTELKLTRFEDETAYWTTRGWSARGPVKMSSRIDTPRNGARLDPGQVDIGGVAWSQHTGISAVQLRVDDGAWQDAELGDPISADTWRQYRYRWTAPAGRHRLQVRAIDAAGMVQTGESAPVVPDGATGWHTVSVTVA</sequence>
<name>A0A1H1H3G6_9MICC</name>
<dbReference type="GO" id="GO:0020037">
    <property type="term" value="F:heme binding"/>
    <property type="evidence" value="ECO:0007669"/>
    <property type="project" value="TreeGrafter"/>
</dbReference>
<feature type="transmembrane region" description="Helical" evidence="2">
    <location>
        <begin position="203"/>
        <end position="224"/>
    </location>
</feature>
<dbReference type="SUPFAM" id="SSF81296">
    <property type="entry name" value="E set domains"/>
    <property type="match status" value="1"/>
</dbReference>
<dbReference type="Proteomes" id="UP000181917">
    <property type="component" value="Unassembled WGS sequence"/>
</dbReference>
<dbReference type="EMBL" id="FNKH01000002">
    <property type="protein sequence ID" value="SDR19883.1"/>
    <property type="molecule type" value="Genomic_DNA"/>
</dbReference>
<evidence type="ECO:0000259" key="3">
    <source>
        <dbReference type="Pfam" id="PF00174"/>
    </source>
</evidence>
<feature type="transmembrane region" description="Helical" evidence="2">
    <location>
        <begin position="132"/>
        <end position="152"/>
    </location>
</feature>
<dbReference type="PANTHER" id="PTHR19372:SF7">
    <property type="entry name" value="SULFITE OXIDASE, MITOCHONDRIAL"/>
    <property type="match status" value="1"/>
</dbReference>
<dbReference type="Pfam" id="PF00174">
    <property type="entry name" value="Oxidored_molyb"/>
    <property type="match status" value="1"/>
</dbReference>
<keyword evidence="5" id="KW-1185">Reference proteome</keyword>
<dbReference type="RefSeq" id="WP_083339883.1">
    <property type="nucleotide sequence ID" value="NZ_CP018863.1"/>
</dbReference>
<keyword evidence="2" id="KW-0472">Membrane</keyword>
<keyword evidence="2" id="KW-0812">Transmembrane</keyword>
<keyword evidence="2" id="KW-1133">Transmembrane helix</keyword>
<accession>A0A1H1H3G6</accession>
<dbReference type="Gene3D" id="3.90.420.10">
    <property type="entry name" value="Oxidoreductase, molybdopterin-binding domain"/>
    <property type="match status" value="1"/>
</dbReference>
<feature type="domain" description="Oxidoreductase molybdopterin-binding" evidence="3">
    <location>
        <begin position="278"/>
        <end position="428"/>
    </location>
</feature>
<gene>
    <name evidence="4" type="ORF">SAMN04489742_4538</name>
</gene>
<protein>
    <submittedName>
        <fullName evidence="4">DMSO/TMAO reductase YedYZ, molybdopterin-dependent catalytic subunit</fullName>
    </submittedName>
</protein>
<dbReference type="GO" id="GO:0008482">
    <property type="term" value="F:sulfite oxidase activity"/>
    <property type="evidence" value="ECO:0007669"/>
    <property type="project" value="TreeGrafter"/>
</dbReference>
<evidence type="ECO:0000313" key="4">
    <source>
        <dbReference type="EMBL" id="SDR19883.1"/>
    </source>
</evidence>
<feature type="region of interest" description="Disordered" evidence="1">
    <location>
        <begin position="1"/>
        <end position="43"/>
    </location>
</feature>
<evidence type="ECO:0000313" key="5">
    <source>
        <dbReference type="Proteomes" id="UP000181917"/>
    </source>
</evidence>
<dbReference type="GO" id="GO:0043546">
    <property type="term" value="F:molybdopterin cofactor binding"/>
    <property type="evidence" value="ECO:0007669"/>
    <property type="project" value="TreeGrafter"/>
</dbReference>
<organism evidence="4 5">
    <name type="scientific">Crystallibacter crystallopoietes</name>
    <dbReference type="NCBI Taxonomy" id="37928"/>
    <lineage>
        <taxon>Bacteria</taxon>
        <taxon>Bacillati</taxon>
        <taxon>Actinomycetota</taxon>
        <taxon>Actinomycetes</taxon>
        <taxon>Micrococcales</taxon>
        <taxon>Micrococcaceae</taxon>
        <taxon>Crystallibacter</taxon>
    </lineage>
</organism>
<feature type="transmembrane region" description="Helical" evidence="2">
    <location>
        <begin position="46"/>
        <end position="70"/>
    </location>
</feature>
<proteinExistence type="predicted"/>
<dbReference type="InterPro" id="IPR014756">
    <property type="entry name" value="Ig_E-set"/>
</dbReference>
<reference evidence="4 5" key="1">
    <citation type="submission" date="2016-10" db="EMBL/GenBank/DDBJ databases">
        <authorList>
            <person name="de Groot N.N."/>
        </authorList>
    </citation>
    <scope>NUCLEOTIDE SEQUENCE [LARGE SCALE GENOMIC DNA]</scope>
    <source>
        <strain evidence="4 5">DSM 20117</strain>
    </source>
</reference>
<feature type="transmembrane region" description="Helical" evidence="2">
    <location>
        <begin position="158"/>
        <end position="182"/>
    </location>
</feature>
<dbReference type="SUPFAM" id="SSF56524">
    <property type="entry name" value="Oxidoreductase molybdopterin-binding domain"/>
    <property type="match status" value="1"/>
</dbReference>
<dbReference type="AlphaFoldDB" id="A0A1H1H3G6"/>
<dbReference type="Gene3D" id="2.60.40.650">
    <property type="match status" value="1"/>
</dbReference>
<feature type="transmembrane region" description="Helical" evidence="2">
    <location>
        <begin position="106"/>
        <end position="125"/>
    </location>
</feature>
<dbReference type="OrthoDB" id="9795587at2"/>
<evidence type="ECO:0000256" key="1">
    <source>
        <dbReference type="SAM" id="MobiDB-lite"/>
    </source>
</evidence>
<dbReference type="GO" id="GO:0006790">
    <property type="term" value="P:sulfur compound metabolic process"/>
    <property type="evidence" value="ECO:0007669"/>
    <property type="project" value="TreeGrafter"/>
</dbReference>
<dbReference type="STRING" id="37928.SAMN04489742_4538"/>
<dbReference type="PANTHER" id="PTHR19372">
    <property type="entry name" value="SULFITE REDUCTASE"/>
    <property type="match status" value="1"/>
</dbReference>
<dbReference type="InterPro" id="IPR036374">
    <property type="entry name" value="OxRdtase_Mopterin-bd_sf"/>
</dbReference>
<evidence type="ECO:0000256" key="2">
    <source>
        <dbReference type="SAM" id="Phobius"/>
    </source>
</evidence>